<feature type="region of interest" description="Disordered" evidence="2">
    <location>
        <begin position="73"/>
        <end position="100"/>
    </location>
</feature>
<proteinExistence type="predicted"/>
<dbReference type="EMBL" id="ML977322">
    <property type="protein sequence ID" value="KAF2115615.1"/>
    <property type="molecule type" value="Genomic_DNA"/>
</dbReference>
<evidence type="ECO:0000256" key="2">
    <source>
        <dbReference type="SAM" id="MobiDB-lite"/>
    </source>
</evidence>
<evidence type="ECO:0000313" key="5">
    <source>
        <dbReference type="Proteomes" id="UP000799770"/>
    </source>
</evidence>
<evidence type="ECO:0000259" key="3">
    <source>
        <dbReference type="PROSITE" id="PS50888"/>
    </source>
</evidence>
<dbReference type="Proteomes" id="UP000799770">
    <property type="component" value="Unassembled WGS sequence"/>
</dbReference>
<accession>A0A6A5Z8J0</accession>
<keyword evidence="5" id="KW-1185">Reference proteome</keyword>
<feature type="compositionally biased region" description="Polar residues" evidence="2">
    <location>
        <begin position="194"/>
        <end position="204"/>
    </location>
</feature>
<evidence type="ECO:0000256" key="1">
    <source>
        <dbReference type="SAM" id="Coils"/>
    </source>
</evidence>
<feature type="region of interest" description="Disordered" evidence="2">
    <location>
        <begin position="134"/>
        <end position="213"/>
    </location>
</feature>
<dbReference type="InterPro" id="IPR011598">
    <property type="entry name" value="bHLH_dom"/>
</dbReference>
<dbReference type="Gene3D" id="4.10.280.10">
    <property type="entry name" value="Helix-loop-helix DNA-binding domain"/>
    <property type="match status" value="1"/>
</dbReference>
<gene>
    <name evidence="4" type="ORF">BDV96DRAFT_612318</name>
</gene>
<dbReference type="SUPFAM" id="SSF47459">
    <property type="entry name" value="HLH, helix-loop-helix DNA-binding domain"/>
    <property type="match status" value="1"/>
</dbReference>
<dbReference type="PANTHER" id="PTHR47336">
    <property type="entry name" value="TRANSCRIPTION FACTOR HMS1-RELATED"/>
    <property type="match status" value="1"/>
</dbReference>
<reference evidence="4" key="1">
    <citation type="journal article" date="2020" name="Stud. Mycol.">
        <title>101 Dothideomycetes genomes: a test case for predicting lifestyles and emergence of pathogens.</title>
        <authorList>
            <person name="Haridas S."/>
            <person name="Albert R."/>
            <person name="Binder M."/>
            <person name="Bloem J."/>
            <person name="Labutti K."/>
            <person name="Salamov A."/>
            <person name="Andreopoulos B."/>
            <person name="Baker S."/>
            <person name="Barry K."/>
            <person name="Bills G."/>
            <person name="Bluhm B."/>
            <person name="Cannon C."/>
            <person name="Castanera R."/>
            <person name="Culley D."/>
            <person name="Daum C."/>
            <person name="Ezra D."/>
            <person name="Gonzalez J."/>
            <person name="Henrissat B."/>
            <person name="Kuo A."/>
            <person name="Liang C."/>
            <person name="Lipzen A."/>
            <person name="Lutzoni F."/>
            <person name="Magnuson J."/>
            <person name="Mondo S."/>
            <person name="Nolan M."/>
            <person name="Ohm R."/>
            <person name="Pangilinan J."/>
            <person name="Park H.-J."/>
            <person name="Ramirez L."/>
            <person name="Alfaro M."/>
            <person name="Sun H."/>
            <person name="Tritt A."/>
            <person name="Yoshinaga Y."/>
            <person name="Zwiers L.-H."/>
            <person name="Turgeon B."/>
            <person name="Goodwin S."/>
            <person name="Spatafora J."/>
            <person name="Crous P."/>
            <person name="Grigoriev I."/>
        </authorList>
    </citation>
    <scope>NUCLEOTIDE SEQUENCE</scope>
    <source>
        <strain evidence="4">CBS 627.86</strain>
    </source>
</reference>
<feature type="compositionally biased region" description="Low complexity" evidence="2">
    <location>
        <begin position="148"/>
        <end position="162"/>
    </location>
</feature>
<dbReference type="GO" id="GO:0046983">
    <property type="term" value="F:protein dimerization activity"/>
    <property type="evidence" value="ECO:0007669"/>
    <property type="project" value="InterPro"/>
</dbReference>
<dbReference type="Pfam" id="PF00010">
    <property type="entry name" value="HLH"/>
    <property type="match status" value="1"/>
</dbReference>
<dbReference type="CDD" id="cd11395">
    <property type="entry name" value="bHLHzip_SREBP_like"/>
    <property type="match status" value="1"/>
</dbReference>
<evidence type="ECO:0000313" key="4">
    <source>
        <dbReference type="EMBL" id="KAF2115615.1"/>
    </source>
</evidence>
<feature type="compositionally biased region" description="Low complexity" evidence="2">
    <location>
        <begin position="79"/>
        <end position="90"/>
    </location>
</feature>
<organism evidence="4 5">
    <name type="scientific">Lophiotrema nucula</name>
    <dbReference type="NCBI Taxonomy" id="690887"/>
    <lineage>
        <taxon>Eukaryota</taxon>
        <taxon>Fungi</taxon>
        <taxon>Dikarya</taxon>
        <taxon>Ascomycota</taxon>
        <taxon>Pezizomycotina</taxon>
        <taxon>Dothideomycetes</taxon>
        <taxon>Pleosporomycetidae</taxon>
        <taxon>Pleosporales</taxon>
        <taxon>Lophiotremataceae</taxon>
        <taxon>Lophiotrema</taxon>
    </lineage>
</organism>
<feature type="compositionally biased region" description="Basic and acidic residues" evidence="2">
    <location>
        <begin position="164"/>
        <end position="177"/>
    </location>
</feature>
<dbReference type="AlphaFoldDB" id="A0A6A5Z8J0"/>
<feature type="compositionally biased region" description="Polar residues" evidence="2">
    <location>
        <begin position="91"/>
        <end position="100"/>
    </location>
</feature>
<keyword evidence="1" id="KW-0175">Coiled coil</keyword>
<dbReference type="InterPro" id="IPR052099">
    <property type="entry name" value="Regulatory_TF_Diverse"/>
</dbReference>
<dbReference type="PANTHER" id="PTHR47336:SF2">
    <property type="entry name" value="TRANSCRIPTION FACTOR HMS1-RELATED"/>
    <property type="match status" value="1"/>
</dbReference>
<feature type="domain" description="BHLH" evidence="3">
    <location>
        <begin position="206"/>
        <end position="266"/>
    </location>
</feature>
<sequence length="291" mass="32446">MDFSGSSSFPMVANPDYSPNNDIFSYPDAFDKAYLADAYTARPDYTLDALFDTNSFLDHPVSSVERSSSLASNQSFFNTPPTTATTISPTNVNSWPNSNQPPFGRIGNVNDAFAPSPTFNKPSDYFHISEATLREDSSPTPSLCGDGPQPQQRHSSPSQSPRSLKRETPEWEQEAKPKRPQKRRGRPRLDRTSTDSSINSSKARTAQRLPHNQVERKYREGLNAELERLRRAVPTLIQRDPGDFSGPPKPSKATILASAIDYIKKIEQERDALKGENEMLRGMKPAGARNR</sequence>
<name>A0A6A5Z8J0_9PLEO</name>
<protein>
    <recommendedName>
        <fullName evidence="3">BHLH domain-containing protein</fullName>
    </recommendedName>
</protein>
<dbReference type="InterPro" id="IPR036638">
    <property type="entry name" value="HLH_DNA-bd_sf"/>
</dbReference>
<dbReference type="SMART" id="SM00353">
    <property type="entry name" value="HLH"/>
    <property type="match status" value="1"/>
</dbReference>
<feature type="coiled-coil region" evidence="1">
    <location>
        <begin position="219"/>
        <end position="283"/>
    </location>
</feature>
<dbReference type="PROSITE" id="PS50888">
    <property type="entry name" value="BHLH"/>
    <property type="match status" value="1"/>
</dbReference>
<dbReference type="OrthoDB" id="2133190at2759"/>